<evidence type="ECO:0000256" key="5">
    <source>
        <dbReference type="SAM" id="MobiDB-lite"/>
    </source>
</evidence>
<organism evidence="6 7">
    <name type="scientific">Stylosanthes scabra</name>
    <dbReference type="NCBI Taxonomy" id="79078"/>
    <lineage>
        <taxon>Eukaryota</taxon>
        <taxon>Viridiplantae</taxon>
        <taxon>Streptophyta</taxon>
        <taxon>Embryophyta</taxon>
        <taxon>Tracheophyta</taxon>
        <taxon>Spermatophyta</taxon>
        <taxon>Magnoliopsida</taxon>
        <taxon>eudicotyledons</taxon>
        <taxon>Gunneridae</taxon>
        <taxon>Pentapetalae</taxon>
        <taxon>rosids</taxon>
        <taxon>fabids</taxon>
        <taxon>Fabales</taxon>
        <taxon>Fabaceae</taxon>
        <taxon>Papilionoideae</taxon>
        <taxon>50 kb inversion clade</taxon>
        <taxon>dalbergioids sensu lato</taxon>
        <taxon>Dalbergieae</taxon>
        <taxon>Pterocarpus clade</taxon>
        <taxon>Stylosanthes</taxon>
    </lineage>
</organism>
<accession>A0ABU6S7K2</accession>
<dbReference type="Proteomes" id="UP001341840">
    <property type="component" value="Unassembled WGS sequence"/>
</dbReference>
<feature type="compositionally biased region" description="Basic residues" evidence="5">
    <location>
        <begin position="31"/>
        <end position="59"/>
    </location>
</feature>
<dbReference type="SUPFAM" id="SSF50685">
    <property type="entry name" value="Barwin-like endoglucanases"/>
    <property type="match status" value="1"/>
</dbReference>
<reference evidence="6 7" key="1">
    <citation type="journal article" date="2023" name="Plants (Basel)">
        <title>Bridging the Gap: Combining Genomics and Transcriptomics Approaches to Understand Stylosanthes scabra, an Orphan Legume from the Brazilian Caatinga.</title>
        <authorList>
            <person name="Ferreira-Neto J.R.C."/>
            <person name="da Silva M.D."/>
            <person name="Binneck E."/>
            <person name="de Melo N.F."/>
            <person name="da Silva R.H."/>
            <person name="de Melo A.L.T.M."/>
            <person name="Pandolfi V."/>
            <person name="Bustamante F.O."/>
            <person name="Brasileiro-Vidal A.C."/>
            <person name="Benko-Iseppon A.M."/>
        </authorList>
    </citation>
    <scope>NUCLEOTIDE SEQUENCE [LARGE SCALE GENOMIC DNA]</scope>
    <source>
        <tissue evidence="6">Leaves</tissue>
    </source>
</reference>
<dbReference type="CDD" id="cd22270">
    <property type="entry name" value="DPBB_kiwellin-like"/>
    <property type="match status" value="1"/>
</dbReference>
<sequence>MMKIMGKLGFLVLFGLLIITTLILPTLARHHHHHHPKDHPHDHHHSKPKDHDHHHHHHHHEDPTSPRIEPHGTHAILTFNDFGPHGDGGGPSECDSRFHPLPEKVIALSTEWYNNGEFCGKRIRITARNGKSTVARVVDECDTRHGCKHNIVDASKNVWHDLGLNTDIGEVPVVWTLA</sequence>
<feature type="region of interest" description="Disordered" evidence="5">
    <location>
        <begin position="31"/>
        <end position="71"/>
    </location>
</feature>
<keyword evidence="4" id="KW-0732">Signal</keyword>
<evidence type="ECO:0008006" key="8">
    <source>
        <dbReference type="Google" id="ProtNLM"/>
    </source>
</evidence>
<evidence type="ECO:0000256" key="1">
    <source>
        <dbReference type="ARBA" id="ARBA00004613"/>
    </source>
</evidence>
<dbReference type="EMBL" id="JASCZI010060463">
    <property type="protein sequence ID" value="MED6132165.1"/>
    <property type="molecule type" value="Genomic_DNA"/>
</dbReference>
<dbReference type="Pfam" id="PF24300">
    <property type="entry name" value="KWL1"/>
    <property type="match status" value="1"/>
</dbReference>
<name>A0ABU6S7K2_9FABA</name>
<comment type="caution">
    <text evidence="6">The sequence shown here is derived from an EMBL/GenBank/DDBJ whole genome shotgun (WGS) entry which is preliminary data.</text>
</comment>
<dbReference type="Gene3D" id="2.40.40.10">
    <property type="entry name" value="RlpA-like domain"/>
    <property type="match status" value="1"/>
</dbReference>
<evidence type="ECO:0000256" key="4">
    <source>
        <dbReference type="ARBA" id="ARBA00022729"/>
    </source>
</evidence>
<dbReference type="InterPro" id="IPR039271">
    <property type="entry name" value="Kiwellin-like"/>
</dbReference>
<dbReference type="InterPro" id="IPR036908">
    <property type="entry name" value="RlpA-like_sf"/>
</dbReference>
<evidence type="ECO:0000256" key="3">
    <source>
        <dbReference type="ARBA" id="ARBA00022525"/>
    </source>
</evidence>
<evidence type="ECO:0000256" key="2">
    <source>
        <dbReference type="ARBA" id="ARBA00005592"/>
    </source>
</evidence>
<dbReference type="PANTHER" id="PTHR33191:SF9">
    <property type="entry name" value="RIPENING-RELATED PROTEIN 2-RELATED"/>
    <property type="match status" value="1"/>
</dbReference>
<keyword evidence="7" id="KW-1185">Reference proteome</keyword>
<dbReference type="PANTHER" id="PTHR33191">
    <property type="entry name" value="RIPENING-RELATED PROTEIN 2-RELATED"/>
    <property type="match status" value="1"/>
</dbReference>
<comment type="similarity">
    <text evidence="2">Belongs to the kiwellin family.</text>
</comment>
<comment type="subcellular location">
    <subcellularLocation>
        <location evidence="1">Secreted</location>
    </subcellularLocation>
</comment>
<proteinExistence type="inferred from homology"/>
<feature type="compositionally biased region" description="Basic and acidic residues" evidence="5">
    <location>
        <begin position="60"/>
        <end position="71"/>
    </location>
</feature>
<evidence type="ECO:0000313" key="7">
    <source>
        <dbReference type="Proteomes" id="UP001341840"/>
    </source>
</evidence>
<gene>
    <name evidence="6" type="ORF">PIB30_016807</name>
</gene>
<protein>
    <recommendedName>
        <fullName evidence="8">Ripening-related protein grip22</fullName>
    </recommendedName>
</protein>
<keyword evidence="3" id="KW-0964">Secreted</keyword>
<evidence type="ECO:0000313" key="6">
    <source>
        <dbReference type="EMBL" id="MED6132165.1"/>
    </source>
</evidence>